<dbReference type="InterPro" id="IPR036291">
    <property type="entry name" value="NAD(P)-bd_dom_sf"/>
</dbReference>
<evidence type="ECO:0000256" key="1">
    <source>
        <dbReference type="ARBA" id="ARBA00007637"/>
    </source>
</evidence>
<dbReference type="Pfam" id="PF01370">
    <property type="entry name" value="Epimerase"/>
    <property type="match status" value="1"/>
</dbReference>
<comment type="caution">
    <text evidence="3">The sequence shown here is derived from an EMBL/GenBank/DDBJ whole genome shotgun (WGS) entry which is preliminary data.</text>
</comment>
<name>A0A2C6AWR9_FUSNP</name>
<dbReference type="InterPro" id="IPR001509">
    <property type="entry name" value="Epimerase_deHydtase"/>
</dbReference>
<dbReference type="Proteomes" id="UP000225199">
    <property type="component" value="Unassembled WGS sequence"/>
</dbReference>
<gene>
    <name evidence="3" type="ORF">CA840_00930</name>
</gene>
<evidence type="ECO:0000313" key="4">
    <source>
        <dbReference type="Proteomes" id="UP000225199"/>
    </source>
</evidence>
<protein>
    <submittedName>
        <fullName evidence="3">UDP-glucose 4-epimerase</fullName>
    </submittedName>
</protein>
<feature type="domain" description="NAD-dependent epimerase/dehydratase" evidence="2">
    <location>
        <begin position="3"/>
        <end position="229"/>
    </location>
</feature>
<dbReference type="EMBL" id="NIRJ01000001">
    <property type="protein sequence ID" value="PHH96061.1"/>
    <property type="molecule type" value="Genomic_DNA"/>
</dbReference>
<proteinExistence type="inferred from homology"/>
<dbReference type="SUPFAM" id="SSF51735">
    <property type="entry name" value="NAD(P)-binding Rossmann-fold domains"/>
    <property type="match status" value="1"/>
</dbReference>
<dbReference type="Gene3D" id="3.90.25.10">
    <property type="entry name" value="UDP-galactose 4-epimerase, domain 1"/>
    <property type="match status" value="1"/>
</dbReference>
<evidence type="ECO:0000313" key="3">
    <source>
        <dbReference type="EMBL" id="PHH96061.1"/>
    </source>
</evidence>
<dbReference type="AlphaFoldDB" id="A0A2C6AWR9"/>
<dbReference type="PANTHER" id="PTHR43000">
    <property type="entry name" value="DTDP-D-GLUCOSE 4,6-DEHYDRATASE-RELATED"/>
    <property type="match status" value="1"/>
</dbReference>
<dbReference type="Gene3D" id="3.40.50.720">
    <property type="entry name" value="NAD(P)-binding Rossmann-like Domain"/>
    <property type="match status" value="1"/>
</dbReference>
<evidence type="ECO:0000259" key="2">
    <source>
        <dbReference type="Pfam" id="PF01370"/>
    </source>
</evidence>
<reference evidence="3 4" key="1">
    <citation type="submission" date="2017-06" db="EMBL/GenBank/DDBJ databases">
        <title>Draft genome sequence of Fusobacterium nucleatum subsp. polymorphum KCOM 1002 (=ChDC F175).</title>
        <authorList>
            <person name="Kook J.-K."/>
            <person name="Park S.-N."/>
            <person name="Lim Y.K."/>
            <person name="Roh H."/>
        </authorList>
    </citation>
    <scope>NUCLEOTIDE SEQUENCE [LARGE SCALE GENOMIC DNA]</scope>
    <source>
        <strain evidence="4">KCOM 1002 (ChDC F175)</strain>
    </source>
</reference>
<organism evidence="3 4">
    <name type="scientific">Fusobacterium nucleatum subsp. polymorphum</name>
    <name type="common">Fusobacterium polymorphum</name>
    <dbReference type="NCBI Taxonomy" id="76857"/>
    <lineage>
        <taxon>Bacteria</taxon>
        <taxon>Fusobacteriati</taxon>
        <taxon>Fusobacteriota</taxon>
        <taxon>Fusobacteriia</taxon>
        <taxon>Fusobacteriales</taxon>
        <taxon>Fusobacteriaceae</taxon>
        <taxon>Fusobacterium</taxon>
    </lineage>
</organism>
<comment type="similarity">
    <text evidence="1">Belongs to the NAD(P)-dependent epimerase/dehydratase family.</text>
</comment>
<accession>A0A2C6AWR9</accession>
<sequence>MKILITGAAGFIGSQLAYRLWKEKKELILIDNFSYGKEDNLIFPEHDFREDVIKMDIRDKENIEKLLKKREVEYIYNLAGIAPLPDCQSNPQEAVEVNIVGFVNLLENARKYGVKKVIQASTNAIYENEKNFPTKEDKFDPPTLIYPNTKYSAELFAKSFCETYDMNVTCIRFANVYGPHIDCLRKQPPFVAYMIRELYYNRIPTFHSDGSQKRDYVYVDDLIDLAIAVQKGKGFDCVNCSSLKNYSVNEMYAIVSEIMNKNIKAEYALDKNYWKKYPQLFEGVYQIKDSILKNEINKYTLCDNTYAKNKYNWIPKIDIEEGLKKTVKSVCEMLDNL</sequence>
<dbReference type="RefSeq" id="WP_098978176.1">
    <property type="nucleotide sequence ID" value="NZ_NIRJ01000001.1"/>
</dbReference>